<proteinExistence type="predicted"/>
<evidence type="ECO:0000313" key="2">
    <source>
        <dbReference type="EnsemblMetazoa" id="CLYHEMP003087.1"/>
    </source>
</evidence>
<dbReference type="Proteomes" id="UP000594262">
    <property type="component" value="Unplaced"/>
</dbReference>
<keyword evidence="3" id="KW-1185">Reference proteome</keyword>
<feature type="compositionally biased region" description="Polar residues" evidence="1">
    <location>
        <begin position="44"/>
        <end position="60"/>
    </location>
</feature>
<name>A0A7M5V452_9CNID</name>
<evidence type="ECO:0000313" key="3">
    <source>
        <dbReference type="Proteomes" id="UP000594262"/>
    </source>
</evidence>
<protein>
    <submittedName>
        <fullName evidence="2">Uncharacterized protein</fullName>
    </submittedName>
</protein>
<accession>A0A7M5V452</accession>
<reference evidence="2" key="1">
    <citation type="submission" date="2021-01" db="UniProtKB">
        <authorList>
            <consortium name="EnsemblMetazoa"/>
        </authorList>
    </citation>
    <scope>IDENTIFICATION</scope>
</reference>
<feature type="region of interest" description="Disordered" evidence="1">
    <location>
        <begin position="40"/>
        <end position="61"/>
    </location>
</feature>
<dbReference type="EnsemblMetazoa" id="CLYHEMT003087.1">
    <property type="protein sequence ID" value="CLYHEMP003087.1"/>
    <property type="gene ID" value="CLYHEMG003087"/>
</dbReference>
<evidence type="ECO:0000256" key="1">
    <source>
        <dbReference type="SAM" id="MobiDB-lite"/>
    </source>
</evidence>
<sequence length="302" mass="35804">MSEEQSNGDRRQELVQKLRETLQEKMIDKARCQKSLEKYLKEQNGPTTNQKRQFQLGNGQRNRKPLEAAAHLLQREYGDSFLFQKEGESIFIPPVFVSKHHAANHIQDKEMLSEMETQYDQLTDNHWFKKEIKAFFQEQKRKQKLPNNNGSIPNAINNHDFEDWMLRVKIKYLLHEELENEDLRKIPFTMKHHSTESFVRICFEKFSNKDLSISLKKILETMDNLERLKGLVDKEIEKKSIQETIKYFFELEIPQGELVTSLDYDFVNHIKETSKNEEMPNGSEVSYKNFLKSIQMALTKNN</sequence>
<organism evidence="2 3">
    <name type="scientific">Clytia hemisphaerica</name>
    <dbReference type="NCBI Taxonomy" id="252671"/>
    <lineage>
        <taxon>Eukaryota</taxon>
        <taxon>Metazoa</taxon>
        <taxon>Cnidaria</taxon>
        <taxon>Hydrozoa</taxon>
        <taxon>Hydroidolina</taxon>
        <taxon>Leptothecata</taxon>
        <taxon>Obeliida</taxon>
        <taxon>Clytiidae</taxon>
        <taxon>Clytia</taxon>
    </lineage>
</organism>
<dbReference type="AlphaFoldDB" id="A0A7M5V452"/>